<dbReference type="EMBL" id="LAZR01049813">
    <property type="protein sequence ID" value="KKK88763.1"/>
    <property type="molecule type" value="Genomic_DNA"/>
</dbReference>
<organism evidence="1">
    <name type="scientific">marine sediment metagenome</name>
    <dbReference type="NCBI Taxonomy" id="412755"/>
    <lineage>
        <taxon>unclassified sequences</taxon>
        <taxon>metagenomes</taxon>
        <taxon>ecological metagenomes</taxon>
    </lineage>
</organism>
<gene>
    <name evidence="1" type="ORF">LCGC14_2739900</name>
</gene>
<sequence>MALAQEQIQYLITYVHDKSGAQAVITGNKNIAGSFSRLAGRAALVIPVWLALRAAYMSFIRTIQMGVQHIVDFDKAMARVLAVTHGVADTKRFIFDLKDEIQGLAIETGTAVEKIAEAFYRFGTAGHDATIATEGMKIALKTSIAIMGDVEQTA</sequence>
<reference evidence="1" key="1">
    <citation type="journal article" date="2015" name="Nature">
        <title>Complex archaea that bridge the gap between prokaryotes and eukaryotes.</title>
        <authorList>
            <person name="Spang A."/>
            <person name="Saw J.H."/>
            <person name="Jorgensen S.L."/>
            <person name="Zaremba-Niedzwiedzka K."/>
            <person name="Martijn J."/>
            <person name="Lind A.E."/>
            <person name="van Eijk R."/>
            <person name="Schleper C."/>
            <person name="Guy L."/>
            <person name="Ettema T.J."/>
        </authorList>
    </citation>
    <scope>NUCLEOTIDE SEQUENCE</scope>
</reference>
<feature type="non-terminal residue" evidence="1">
    <location>
        <position position="154"/>
    </location>
</feature>
<name>A0A0F8Z4R9_9ZZZZ</name>
<accession>A0A0F8Z4R9</accession>
<comment type="caution">
    <text evidence="1">The sequence shown here is derived from an EMBL/GenBank/DDBJ whole genome shotgun (WGS) entry which is preliminary data.</text>
</comment>
<proteinExistence type="predicted"/>
<dbReference type="AlphaFoldDB" id="A0A0F8Z4R9"/>
<evidence type="ECO:0000313" key="1">
    <source>
        <dbReference type="EMBL" id="KKK88763.1"/>
    </source>
</evidence>
<evidence type="ECO:0008006" key="2">
    <source>
        <dbReference type="Google" id="ProtNLM"/>
    </source>
</evidence>
<protein>
    <recommendedName>
        <fullName evidence="2">Phage tail tape measure protein domain-containing protein</fullName>
    </recommendedName>
</protein>